<dbReference type="EMBL" id="ML742170">
    <property type="protein sequence ID" value="KAE8148209.1"/>
    <property type="molecule type" value="Genomic_DNA"/>
</dbReference>
<dbReference type="Proteomes" id="UP000325780">
    <property type="component" value="Unassembled WGS sequence"/>
</dbReference>
<reference evidence="1 2" key="1">
    <citation type="submission" date="2019-04" db="EMBL/GenBank/DDBJ databases">
        <title>Friends and foes A comparative genomics study of 23 Aspergillus species from section Flavi.</title>
        <authorList>
            <consortium name="DOE Joint Genome Institute"/>
            <person name="Kjaerbolling I."/>
            <person name="Vesth T."/>
            <person name="Frisvad J.C."/>
            <person name="Nybo J.L."/>
            <person name="Theobald S."/>
            <person name="Kildgaard S."/>
            <person name="Isbrandt T."/>
            <person name="Kuo A."/>
            <person name="Sato A."/>
            <person name="Lyhne E.K."/>
            <person name="Kogle M.E."/>
            <person name="Wiebenga A."/>
            <person name="Kun R.S."/>
            <person name="Lubbers R.J."/>
            <person name="Makela M.R."/>
            <person name="Barry K."/>
            <person name="Chovatia M."/>
            <person name="Clum A."/>
            <person name="Daum C."/>
            <person name="Haridas S."/>
            <person name="He G."/>
            <person name="LaButti K."/>
            <person name="Lipzen A."/>
            <person name="Mondo S."/>
            <person name="Riley R."/>
            <person name="Salamov A."/>
            <person name="Simmons B.A."/>
            <person name="Magnuson J.K."/>
            <person name="Henrissat B."/>
            <person name="Mortensen U.H."/>
            <person name="Larsen T.O."/>
            <person name="Devries R.P."/>
            <person name="Grigoriev I.V."/>
            <person name="Machida M."/>
            <person name="Baker S.E."/>
            <person name="Andersen M.R."/>
        </authorList>
    </citation>
    <scope>NUCLEOTIDE SEQUENCE [LARGE SCALE GENOMIC DNA]</scope>
    <source>
        <strain evidence="1 2">IBT 18842</strain>
    </source>
</reference>
<gene>
    <name evidence="1" type="ORF">BDV25DRAFT_131433</name>
</gene>
<sequence length="405" mass="44977">MCPASHVTWELLSLALNLRYTKTRRAIDCLGCSADETFIGLQKHLLTLTEELCAVPPLNRTTAVDETRELYTTLATVLTDSPGPDPDRPLPPIRNAISLRLSGDVALAMVMFASCWFRDYVSSSISSVVEIWSAWLPSRQSGDDVCFVPANHQYVGTGQHDACCELEAHNGRGVVNFTLRSFLPRVRYHRALDIKSFRDIMAFQSGLLVSDCVFHNNRDIGAFLQTAAQLVGLILPSEADDLWSGQPLVELGRLDLYIRQVKHLTVCSPIPRNMAIIYSFLYSLTSSRHNSHIRGKLSHHLKLEETISCCPAPFCGQNLSPCELDRDLPLSRGSAWNPLSLVLQAVLQEGLSAAEWQTGIDARIYLCHEWSRGLQPQFGQYDPVAAAVDVAPLCIRIMSCLSQLI</sequence>
<evidence type="ECO:0000313" key="2">
    <source>
        <dbReference type="Proteomes" id="UP000325780"/>
    </source>
</evidence>
<protein>
    <submittedName>
        <fullName evidence="1">Uncharacterized protein</fullName>
    </submittedName>
</protein>
<dbReference type="OrthoDB" id="4942191at2759"/>
<name>A0A5N6TQ07_ASPAV</name>
<organism evidence="1 2">
    <name type="scientific">Aspergillus avenaceus</name>
    <dbReference type="NCBI Taxonomy" id="36643"/>
    <lineage>
        <taxon>Eukaryota</taxon>
        <taxon>Fungi</taxon>
        <taxon>Dikarya</taxon>
        <taxon>Ascomycota</taxon>
        <taxon>Pezizomycotina</taxon>
        <taxon>Eurotiomycetes</taxon>
        <taxon>Eurotiomycetidae</taxon>
        <taxon>Eurotiales</taxon>
        <taxon>Aspergillaceae</taxon>
        <taxon>Aspergillus</taxon>
        <taxon>Aspergillus subgen. Circumdati</taxon>
    </lineage>
</organism>
<keyword evidence="2" id="KW-1185">Reference proteome</keyword>
<accession>A0A5N6TQ07</accession>
<dbReference type="AlphaFoldDB" id="A0A5N6TQ07"/>
<evidence type="ECO:0000313" key="1">
    <source>
        <dbReference type="EMBL" id="KAE8148209.1"/>
    </source>
</evidence>
<proteinExistence type="predicted"/>